<sequence length="1430" mass="159886">MDRDTTKDIEKQSTLQFRISAANKFLHSSGLSKFNFLYLGYRNPPPPKASLDEADIIPEANANWLSLLTFEWIGPLLRLGYSRPLEATDLYKLQDDRSSGVIAEKIIRSFEERKRKAAEYNSRLANGEISPGLRGIWWSIRGQRQEREKEWREKTGKKKPSLTMAANDSVFWFFWSAGILRLTSDVAQITSPLLVKAIIRFAQHSYSAHHTGHTPPPIRNGVGYALGLFFLQALASLAMNHFFYRALGTGVLLRAGMITAIYNKALTLSTRARHIHSNGKLVNHISTDVSRIDFACQFFHMGWTAPIQLIICLVILLVNLGPSALAGFAIFLIMTPIQTRFMRLMLRFRRKTMVFTDKRAKLLQELFSSIKIIKFFAWEDPYLAKIHQVRNSETSHIRSLVILRAGITSIGISLPVLCSVLAFVVYGINHSLDPATIFTSLTLFNMLRMPLMFFPAALSTSVDAYNAFSRIQEVFEAESLPDEQLKNVKLENAVELDDASFTWDAPPPEPEDGKGKSKGKGKAKGTKDPKKDKKGKKKPERGTDATVTPASGSVPASSRASTSQEQEKTEKVFKIQKTSLKIPKGHVVAIVGPVGSGKSSFLQGLIGEMRKETGSVKFDGSVSYCPQNAWIQNATIRENVCFGRPFDSERYWQAISDSCLDSDLMLFPNGDLTEVGERGISLSGGQKQRINICRAIYCGADVQIFDDPLSALDAHVGKTVFQQVFMNNPEGQTKILVTHALHFLPQVDDIYTIADGQIMEHGTYAELMANQGVFSKFVKEFGSKQEEEEEEADEVEAEEGERGPNAVSALKEQFEKGKTIMQEEERNIGAVTWKVYKEYLAAGNGHILVPALLLSLLLVQGAQVMSSYWLVFWQEKQFKQPAGFYMGIYAALGVSLTITFFASGAAVSLLTQYASKTLHRRAITTIMHAPMSFFETTPLGRIMNRFSKDIDTIDNTVADSLRMFLMTFANIIGSFVLIAIIIPWFLVAVGVIMIIYYTFALYYRSSARELKRLDAILRSSLYAHFSESLAGLATIRAYGETERFRKESEDRVNIENRAYWLTITNQRWLGIRIDVLGLLLTFVVAILTVAARFSISPSQTGVTLSYIISTQQAFGWMVRQVAELENDMNSVERVIHYAKNLEQESPHEIPERKPKAPWPSEGHVEIKDVFLKYRPELPDVLRGLTMDVAPGEKIGIVGRTGAGKSSIMTALYRLVELSAGSILIDGVDISKIGLKDLRSALAIIPQDPLLFSGTLRSNLDPFDQFDDAKLWDALKRSHLVDSTKPQDTTEEGEPEAVVPGRFTLDTVIEDEGSNLSVGQRSLVSLARALVKDTQVLILDEATASVDYETDKKIQDTIATEFEDRTILCIAHRLQTIIGYDRICVMDAGRIAEFDTPTKLFNMEDGIFRGMCDRSNISLEDIRRAAKLREP</sequence>
<evidence type="ECO:0000313" key="2">
    <source>
        <dbReference type="Proteomes" id="UP000886501"/>
    </source>
</evidence>
<comment type="caution">
    <text evidence="1">The sequence shown here is derived from an EMBL/GenBank/DDBJ whole genome shotgun (WGS) entry which is preliminary data.</text>
</comment>
<accession>A0ACB6ZJJ8</accession>
<gene>
    <name evidence="1" type="ORF">BDM02DRAFT_3185931</name>
</gene>
<keyword evidence="2" id="KW-1185">Reference proteome</keyword>
<dbReference type="Proteomes" id="UP000886501">
    <property type="component" value="Unassembled WGS sequence"/>
</dbReference>
<dbReference type="EMBL" id="MU117992">
    <property type="protein sequence ID" value="KAF9649851.1"/>
    <property type="molecule type" value="Genomic_DNA"/>
</dbReference>
<organism evidence="1 2">
    <name type="scientific">Thelephora ganbajun</name>
    <name type="common">Ganba fungus</name>
    <dbReference type="NCBI Taxonomy" id="370292"/>
    <lineage>
        <taxon>Eukaryota</taxon>
        <taxon>Fungi</taxon>
        <taxon>Dikarya</taxon>
        <taxon>Basidiomycota</taxon>
        <taxon>Agaricomycotina</taxon>
        <taxon>Agaricomycetes</taxon>
        <taxon>Thelephorales</taxon>
        <taxon>Thelephoraceae</taxon>
        <taxon>Thelephora</taxon>
    </lineage>
</organism>
<protein>
    <submittedName>
        <fullName evidence="1">P-loop containing nucleoside triphosphate hydrolase protein</fullName>
    </submittedName>
</protein>
<name>A0ACB6ZJJ8_THEGA</name>
<proteinExistence type="predicted"/>
<keyword evidence="1" id="KW-0378">Hydrolase</keyword>
<reference evidence="1" key="2">
    <citation type="journal article" date="2020" name="Nat. Commun.">
        <title>Large-scale genome sequencing of mycorrhizal fungi provides insights into the early evolution of symbiotic traits.</title>
        <authorList>
            <person name="Miyauchi S."/>
            <person name="Kiss E."/>
            <person name="Kuo A."/>
            <person name="Drula E."/>
            <person name="Kohler A."/>
            <person name="Sanchez-Garcia M."/>
            <person name="Morin E."/>
            <person name="Andreopoulos B."/>
            <person name="Barry K.W."/>
            <person name="Bonito G."/>
            <person name="Buee M."/>
            <person name="Carver A."/>
            <person name="Chen C."/>
            <person name="Cichocki N."/>
            <person name="Clum A."/>
            <person name="Culley D."/>
            <person name="Crous P.W."/>
            <person name="Fauchery L."/>
            <person name="Girlanda M."/>
            <person name="Hayes R.D."/>
            <person name="Keri Z."/>
            <person name="LaButti K."/>
            <person name="Lipzen A."/>
            <person name="Lombard V."/>
            <person name="Magnuson J."/>
            <person name="Maillard F."/>
            <person name="Murat C."/>
            <person name="Nolan M."/>
            <person name="Ohm R.A."/>
            <person name="Pangilinan J."/>
            <person name="Pereira M.F."/>
            <person name="Perotto S."/>
            <person name="Peter M."/>
            <person name="Pfister S."/>
            <person name="Riley R."/>
            <person name="Sitrit Y."/>
            <person name="Stielow J.B."/>
            <person name="Szollosi G."/>
            <person name="Zifcakova L."/>
            <person name="Stursova M."/>
            <person name="Spatafora J.W."/>
            <person name="Tedersoo L."/>
            <person name="Vaario L.M."/>
            <person name="Yamada A."/>
            <person name="Yan M."/>
            <person name="Wang P."/>
            <person name="Xu J."/>
            <person name="Bruns T."/>
            <person name="Baldrian P."/>
            <person name="Vilgalys R."/>
            <person name="Dunand C."/>
            <person name="Henrissat B."/>
            <person name="Grigoriev I.V."/>
            <person name="Hibbett D."/>
            <person name="Nagy L.G."/>
            <person name="Martin F.M."/>
        </authorList>
    </citation>
    <scope>NUCLEOTIDE SEQUENCE</scope>
    <source>
        <strain evidence="1">P2</strain>
    </source>
</reference>
<evidence type="ECO:0000313" key="1">
    <source>
        <dbReference type="EMBL" id="KAF9649851.1"/>
    </source>
</evidence>
<reference evidence="1" key="1">
    <citation type="submission" date="2019-10" db="EMBL/GenBank/DDBJ databases">
        <authorList>
            <consortium name="DOE Joint Genome Institute"/>
            <person name="Kuo A."/>
            <person name="Miyauchi S."/>
            <person name="Kiss E."/>
            <person name="Drula E."/>
            <person name="Kohler A."/>
            <person name="Sanchez-Garcia M."/>
            <person name="Andreopoulos B."/>
            <person name="Barry K.W."/>
            <person name="Bonito G."/>
            <person name="Buee M."/>
            <person name="Carver A."/>
            <person name="Chen C."/>
            <person name="Cichocki N."/>
            <person name="Clum A."/>
            <person name="Culley D."/>
            <person name="Crous P.W."/>
            <person name="Fauchery L."/>
            <person name="Girlanda M."/>
            <person name="Hayes R."/>
            <person name="Keri Z."/>
            <person name="Labutti K."/>
            <person name="Lipzen A."/>
            <person name="Lombard V."/>
            <person name="Magnuson J."/>
            <person name="Maillard F."/>
            <person name="Morin E."/>
            <person name="Murat C."/>
            <person name="Nolan M."/>
            <person name="Ohm R."/>
            <person name="Pangilinan J."/>
            <person name="Pereira M."/>
            <person name="Perotto S."/>
            <person name="Peter M."/>
            <person name="Riley R."/>
            <person name="Sitrit Y."/>
            <person name="Stielow B."/>
            <person name="Szollosi G."/>
            <person name="Zifcakova L."/>
            <person name="Stursova M."/>
            <person name="Spatafora J.W."/>
            <person name="Tedersoo L."/>
            <person name="Vaario L.-M."/>
            <person name="Yamada A."/>
            <person name="Yan M."/>
            <person name="Wang P."/>
            <person name="Xu J."/>
            <person name="Bruns T."/>
            <person name="Baldrian P."/>
            <person name="Vilgalys R."/>
            <person name="Henrissat B."/>
            <person name="Grigoriev I.V."/>
            <person name="Hibbett D."/>
            <person name="Nagy L.G."/>
            <person name="Martin F.M."/>
        </authorList>
    </citation>
    <scope>NUCLEOTIDE SEQUENCE</scope>
    <source>
        <strain evidence="1">P2</strain>
    </source>
</reference>